<dbReference type="Gene3D" id="3.90.1580.10">
    <property type="entry name" value="paralog of FGE (formylglycine-generating enzyme)"/>
    <property type="match status" value="1"/>
</dbReference>
<dbReference type="InterPro" id="IPR042095">
    <property type="entry name" value="SUMF_sf"/>
</dbReference>
<dbReference type="InterPro" id="IPR051043">
    <property type="entry name" value="Sulfatase_Mod_Factor_Kinase"/>
</dbReference>
<comment type="caution">
    <text evidence="3">The sequence shown here is derived from an EMBL/GenBank/DDBJ whole genome shotgun (WGS) entry which is preliminary data.</text>
</comment>
<dbReference type="PANTHER" id="PTHR23150:SF19">
    <property type="entry name" value="FORMYLGLYCINE-GENERATING ENZYME"/>
    <property type="match status" value="1"/>
</dbReference>
<proteinExistence type="predicted"/>
<keyword evidence="1" id="KW-0732">Signal</keyword>
<keyword evidence="4" id="KW-1185">Reference proteome</keyword>
<reference evidence="3 4" key="1">
    <citation type="submission" date="2023-10" db="EMBL/GenBank/DDBJ databases">
        <title>Psychrosphaera aquimaarina strain SW33 isolated from seawater.</title>
        <authorList>
            <person name="Bayburt H."/>
            <person name="Kim J.M."/>
            <person name="Choi B.J."/>
            <person name="Jeon C.O."/>
        </authorList>
    </citation>
    <scope>NUCLEOTIDE SEQUENCE [LARGE SCALE GENOMIC DNA]</scope>
    <source>
        <strain evidence="3 4">KCTC 52743</strain>
    </source>
</reference>
<dbReference type="PANTHER" id="PTHR23150">
    <property type="entry name" value="SULFATASE MODIFYING FACTOR 1, 2"/>
    <property type="match status" value="1"/>
</dbReference>
<dbReference type="EMBL" id="JAWCUA010000010">
    <property type="protein sequence ID" value="MDU0114247.1"/>
    <property type="molecule type" value="Genomic_DNA"/>
</dbReference>
<dbReference type="Pfam" id="PF03781">
    <property type="entry name" value="FGE-sulfatase"/>
    <property type="match status" value="1"/>
</dbReference>
<evidence type="ECO:0000259" key="2">
    <source>
        <dbReference type="Pfam" id="PF03781"/>
    </source>
</evidence>
<dbReference type="RefSeq" id="WP_315947874.1">
    <property type="nucleotide sequence ID" value="NZ_JAWCUA010000010.1"/>
</dbReference>
<evidence type="ECO:0000256" key="1">
    <source>
        <dbReference type="SAM" id="SignalP"/>
    </source>
</evidence>
<feature type="chain" id="PRO_5046786099" evidence="1">
    <location>
        <begin position="21"/>
        <end position="478"/>
    </location>
</feature>
<dbReference type="InterPro" id="IPR005532">
    <property type="entry name" value="SUMF_dom"/>
</dbReference>
<evidence type="ECO:0000313" key="3">
    <source>
        <dbReference type="EMBL" id="MDU0114247.1"/>
    </source>
</evidence>
<dbReference type="Proteomes" id="UP001257914">
    <property type="component" value="Unassembled WGS sequence"/>
</dbReference>
<dbReference type="SUPFAM" id="SSF56436">
    <property type="entry name" value="C-type lectin-like"/>
    <property type="match status" value="1"/>
</dbReference>
<feature type="domain" description="Sulfatase-modifying factor enzyme-like" evidence="2">
    <location>
        <begin position="251"/>
        <end position="475"/>
    </location>
</feature>
<organism evidence="3 4">
    <name type="scientific">Psychrosphaera aquimarina</name>
    <dbReference type="NCBI Taxonomy" id="2044854"/>
    <lineage>
        <taxon>Bacteria</taxon>
        <taxon>Pseudomonadati</taxon>
        <taxon>Pseudomonadota</taxon>
        <taxon>Gammaproteobacteria</taxon>
        <taxon>Alteromonadales</taxon>
        <taxon>Pseudoalteromonadaceae</taxon>
        <taxon>Psychrosphaera</taxon>
    </lineage>
</organism>
<sequence>MKLVVYLIITLLLISTNVQSADIEELQLKAKNTQIKWQQLQLALNSSEDDQNKTQKTVATLRAEYQQALTKELNTFDQLVTTKAQQEYQAYLAERVFEIEHQHHCKRMSSQKECEEEARITALDKAGKQGSSIIINSTTDITTTRKQLNEDVVSDSDFKEKTSMRAFTNISSYQVVESYKLDKSKNHERLWFIKISVHVSAKQNDYYYQQLVNKYKQRLIIHLSQSKQIEHTQDLQTTQYIETVGGIPFVMVKLPGGQFIMGSEQGEFNEQPTSVVQVKSFYIADTEVTKALYQQCIKSKHCNDKWKSSSVLTREEFNQPKADISWYDIKQEFLPWLNKKTGRKYRLPTEIEWEFAARSGSQSDYYYGDRTNQICLYANGAKAKDVSEQCDDGHNKKLAAVKQYNPNKFGLYDMLGNVAEWTNTCGSLYSKMSQDCSQAMIRGGSWYDQPFYLRTSSRIGKNKNTRLDTLGFRLAYSE</sequence>
<accession>A0ABU3R3K3</accession>
<feature type="signal peptide" evidence="1">
    <location>
        <begin position="1"/>
        <end position="20"/>
    </location>
</feature>
<name>A0ABU3R3K3_9GAMM</name>
<evidence type="ECO:0000313" key="4">
    <source>
        <dbReference type="Proteomes" id="UP001257914"/>
    </source>
</evidence>
<gene>
    <name evidence="3" type="ORF">RT723_14860</name>
</gene>
<protein>
    <submittedName>
        <fullName evidence="3">SUMF1/EgtB/PvdO family nonheme iron enzyme</fullName>
    </submittedName>
</protein>
<dbReference type="InterPro" id="IPR016187">
    <property type="entry name" value="CTDL_fold"/>
</dbReference>